<dbReference type="GO" id="GO:0005789">
    <property type="term" value="C:endoplasmic reticulum membrane"/>
    <property type="evidence" value="ECO:0007669"/>
    <property type="project" value="UniProtKB-SubCell"/>
</dbReference>
<accession>A0A3P6GFM4</accession>
<dbReference type="InterPro" id="IPR036396">
    <property type="entry name" value="Cyt_P450_sf"/>
</dbReference>
<dbReference type="PROSITE" id="PS50105">
    <property type="entry name" value="SAM_DOMAIN"/>
    <property type="match status" value="1"/>
</dbReference>
<keyword evidence="3" id="KW-0349">Heme</keyword>
<dbReference type="PANTHER" id="PTHR24289:SF17">
    <property type="entry name" value="STEROID 21-HYDROXYLASE ISOFORM X1"/>
    <property type="match status" value="1"/>
</dbReference>
<keyword evidence="7" id="KW-0503">Monooxygenase</keyword>
<dbReference type="GO" id="GO:0042446">
    <property type="term" value="P:hormone biosynthetic process"/>
    <property type="evidence" value="ECO:0007669"/>
    <property type="project" value="TreeGrafter"/>
</dbReference>
<feature type="domain" description="SAM" evidence="9">
    <location>
        <begin position="5"/>
        <end position="72"/>
    </location>
</feature>
<dbReference type="SUPFAM" id="SSF48264">
    <property type="entry name" value="Cytochrome P450"/>
    <property type="match status" value="1"/>
</dbReference>
<evidence type="ECO:0000256" key="1">
    <source>
        <dbReference type="ARBA" id="ARBA00004406"/>
    </source>
</evidence>
<dbReference type="GO" id="GO:0005506">
    <property type="term" value="F:iron ion binding"/>
    <property type="evidence" value="ECO:0007669"/>
    <property type="project" value="InterPro"/>
</dbReference>
<dbReference type="SMART" id="SM00454">
    <property type="entry name" value="SAM"/>
    <property type="match status" value="1"/>
</dbReference>
<keyword evidence="5" id="KW-0560">Oxidoreductase</keyword>
<sequence>MKEAFVDDDVCKVLEDADASDYAANFEYHRITSDRLLSFTDDDLIRAKQLIGVHALGAREAILRVLEKYKAKQNVSLPEPSAPVDEEVSEEVYSTKSLEVNIDEKAGLSVVDLALWETSSTFTQTRHVGFALILMDLYKRAQEMLEDVSGGNLKWMILIPTGVYLFYRVLRWCYVEIQLPPGPIGWPWLGYTRCLGDDAFKELQVLRQKYGPVVSFRLCGKIVIGLSDEESIKEAALKRRNLTGRHTMLTNHLLAKGFGITNYDGENAAFSRRIFVRALNQFLPKGVRDIQAKDTPTDDANLQVDSDLNSECSKVVDFLRQKNGEPVKISSVLRRLSWNVLWKATFGTECKLDDDTIADLIQCIAENNADNGPLQLKQMLPTSW</sequence>
<keyword evidence="4" id="KW-0479">Metal-binding</keyword>
<dbReference type="Proteomes" id="UP000267029">
    <property type="component" value="Unassembled WGS sequence"/>
</dbReference>
<dbReference type="InterPro" id="IPR001128">
    <property type="entry name" value="Cyt_P450"/>
</dbReference>
<organism evidence="10 11">
    <name type="scientific">Mesocestoides corti</name>
    <name type="common">Flatworm</name>
    <dbReference type="NCBI Taxonomy" id="53468"/>
    <lineage>
        <taxon>Eukaryota</taxon>
        <taxon>Metazoa</taxon>
        <taxon>Spiralia</taxon>
        <taxon>Lophotrochozoa</taxon>
        <taxon>Platyhelminthes</taxon>
        <taxon>Cestoda</taxon>
        <taxon>Eucestoda</taxon>
        <taxon>Cyclophyllidea</taxon>
        <taxon>Mesocestoididae</taxon>
        <taxon>Mesocestoides</taxon>
    </lineage>
</organism>
<dbReference type="Pfam" id="PF00067">
    <property type="entry name" value="p450"/>
    <property type="match status" value="1"/>
</dbReference>
<protein>
    <recommendedName>
        <fullName evidence="9">SAM domain-containing protein</fullName>
    </recommendedName>
</protein>
<dbReference type="STRING" id="53468.A0A3P6GFM4"/>
<evidence type="ECO:0000313" key="11">
    <source>
        <dbReference type="Proteomes" id="UP000267029"/>
    </source>
</evidence>
<comment type="similarity">
    <text evidence="2">Belongs to the cytochrome P450 family.</text>
</comment>
<evidence type="ECO:0000313" key="10">
    <source>
        <dbReference type="EMBL" id="VDD78101.1"/>
    </source>
</evidence>
<reference evidence="10 11" key="1">
    <citation type="submission" date="2018-10" db="EMBL/GenBank/DDBJ databases">
        <authorList>
            <consortium name="Pathogen Informatics"/>
        </authorList>
    </citation>
    <scope>NUCLEOTIDE SEQUENCE [LARGE SCALE GENOMIC DNA]</scope>
</reference>
<dbReference type="Gene3D" id="1.10.150.50">
    <property type="entry name" value="Transcription Factor, Ets-1"/>
    <property type="match status" value="1"/>
</dbReference>
<dbReference type="AlphaFoldDB" id="A0A3P6GFM4"/>
<dbReference type="InterPro" id="IPR013761">
    <property type="entry name" value="SAM/pointed_sf"/>
</dbReference>
<keyword evidence="11" id="KW-1185">Reference proteome</keyword>
<dbReference type="OrthoDB" id="639466at2759"/>
<evidence type="ECO:0000256" key="2">
    <source>
        <dbReference type="ARBA" id="ARBA00010617"/>
    </source>
</evidence>
<keyword evidence="6" id="KW-0408">Iron</keyword>
<evidence type="ECO:0000256" key="7">
    <source>
        <dbReference type="ARBA" id="ARBA00023033"/>
    </source>
</evidence>
<evidence type="ECO:0000259" key="9">
    <source>
        <dbReference type="PROSITE" id="PS50105"/>
    </source>
</evidence>
<dbReference type="GO" id="GO:0042448">
    <property type="term" value="P:progesterone metabolic process"/>
    <property type="evidence" value="ECO:0007669"/>
    <property type="project" value="TreeGrafter"/>
</dbReference>
<dbReference type="GO" id="GO:0020037">
    <property type="term" value="F:heme binding"/>
    <property type="evidence" value="ECO:0007669"/>
    <property type="project" value="InterPro"/>
</dbReference>
<dbReference type="EMBL" id="UXSR01001277">
    <property type="protein sequence ID" value="VDD78101.1"/>
    <property type="molecule type" value="Genomic_DNA"/>
</dbReference>
<dbReference type="GO" id="GO:0004508">
    <property type="term" value="F:steroid 17-alpha-monooxygenase activity"/>
    <property type="evidence" value="ECO:0007669"/>
    <property type="project" value="TreeGrafter"/>
</dbReference>
<name>A0A3P6GFM4_MESCO</name>
<evidence type="ECO:0000256" key="3">
    <source>
        <dbReference type="ARBA" id="ARBA00022617"/>
    </source>
</evidence>
<evidence type="ECO:0000256" key="5">
    <source>
        <dbReference type="ARBA" id="ARBA00023002"/>
    </source>
</evidence>
<dbReference type="PANTHER" id="PTHR24289">
    <property type="entry name" value="STEROID 17-ALPHA-HYDROXYLASE/17,20 LYASE"/>
    <property type="match status" value="1"/>
</dbReference>
<evidence type="ECO:0000256" key="8">
    <source>
        <dbReference type="ARBA" id="ARBA00023136"/>
    </source>
</evidence>
<dbReference type="Pfam" id="PF00536">
    <property type="entry name" value="SAM_1"/>
    <property type="match status" value="1"/>
</dbReference>
<evidence type="ECO:0000256" key="6">
    <source>
        <dbReference type="ARBA" id="ARBA00023004"/>
    </source>
</evidence>
<keyword evidence="8" id="KW-0472">Membrane</keyword>
<gene>
    <name evidence="10" type="ORF">MCOS_LOCUS4104</name>
</gene>
<dbReference type="Gene3D" id="1.10.630.10">
    <property type="entry name" value="Cytochrome P450"/>
    <property type="match status" value="1"/>
</dbReference>
<proteinExistence type="inferred from homology"/>
<dbReference type="InterPro" id="IPR001660">
    <property type="entry name" value="SAM"/>
</dbReference>
<dbReference type="SUPFAM" id="SSF47769">
    <property type="entry name" value="SAM/Pointed domain"/>
    <property type="match status" value="1"/>
</dbReference>
<evidence type="ECO:0000256" key="4">
    <source>
        <dbReference type="ARBA" id="ARBA00022723"/>
    </source>
</evidence>
<comment type="subcellular location">
    <subcellularLocation>
        <location evidence="1">Endoplasmic reticulum membrane</location>
        <topology evidence="1">Peripheral membrane protein</topology>
    </subcellularLocation>
</comment>